<dbReference type="InterPro" id="IPR012902">
    <property type="entry name" value="N_methyl_site"/>
</dbReference>
<dbReference type="SUPFAM" id="SSF54523">
    <property type="entry name" value="Pili subunits"/>
    <property type="match status" value="1"/>
</dbReference>
<dbReference type="KEGG" id="kak:Kalk_18870"/>
<name>A0A2K9LPZ0_9GAMM</name>
<gene>
    <name evidence="2" type="ORF">Kalk_18870</name>
</gene>
<dbReference type="RefSeq" id="WP_101895736.1">
    <property type="nucleotide sequence ID" value="NZ_CP022684.1"/>
</dbReference>
<evidence type="ECO:0000313" key="3">
    <source>
        <dbReference type="Proteomes" id="UP000235116"/>
    </source>
</evidence>
<keyword evidence="1" id="KW-1133">Transmembrane helix</keyword>
<feature type="transmembrane region" description="Helical" evidence="1">
    <location>
        <begin position="12"/>
        <end position="36"/>
    </location>
</feature>
<keyword evidence="1" id="KW-0472">Membrane</keyword>
<protein>
    <submittedName>
        <fullName evidence="2">Uncharacterized protein</fullName>
    </submittedName>
</protein>
<dbReference type="AlphaFoldDB" id="A0A2K9LPZ0"/>
<proteinExistence type="predicted"/>
<keyword evidence="3" id="KW-1185">Reference proteome</keyword>
<sequence>MQTNSSDYRFKSLSGFTLVEVLVSVALISTMAVYFIQAQIQQVQDRVIEALAQDVLTLANASMSYYSQISRWPAQEVDDCASLVQDLAAMGAFPVGLNGYEGMDGVALQTTCADVDDIGRTLRISVVFPVGDQDSAAMLRSYLPTSAMPIVAADQPPMVVHYVATPRKASQRYNFERVVVGAGGLFTLPKPDCPGNRNDPAHILLPQSICINNAEHGLGGFLFNDESNNRDDFWTLRLMVADGDENEHLNDFAGVSSCGGSAIEVGAITYCETN</sequence>
<dbReference type="EMBL" id="CP022684">
    <property type="protein sequence ID" value="AUM14362.1"/>
    <property type="molecule type" value="Genomic_DNA"/>
</dbReference>
<keyword evidence="1" id="KW-0812">Transmembrane</keyword>
<evidence type="ECO:0000313" key="2">
    <source>
        <dbReference type="EMBL" id="AUM14362.1"/>
    </source>
</evidence>
<reference evidence="3" key="1">
    <citation type="submission" date="2017-08" db="EMBL/GenBank/DDBJ databases">
        <title>Direct submision.</title>
        <authorList>
            <person name="Kim S.-J."/>
            <person name="Rhee S.-K."/>
        </authorList>
    </citation>
    <scope>NUCLEOTIDE SEQUENCE [LARGE SCALE GENOMIC DNA]</scope>
    <source>
        <strain evidence="3">GI5</strain>
    </source>
</reference>
<organism evidence="2 3">
    <name type="scientific">Ketobacter alkanivorans</name>
    <dbReference type="NCBI Taxonomy" id="1917421"/>
    <lineage>
        <taxon>Bacteria</taxon>
        <taxon>Pseudomonadati</taxon>
        <taxon>Pseudomonadota</taxon>
        <taxon>Gammaproteobacteria</taxon>
        <taxon>Pseudomonadales</taxon>
        <taxon>Ketobacteraceae</taxon>
        <taxon>Ketobacter</taxon>
    </lineage>
</organism>
<dbReference type="OrthoDB" id="9840350at2"/>
<evidence type="ECO:0000256" key="1">
    <source>
        <dbReference type="SAM" id="Phobius"/>
    </source>
</evidence>
<dbReference type="NCBIfam" id="TIGR02532">
    <property type="entry name" value="IV_pilin_GFxxxE"/>
    <property type="match status" value="1"/>
</dbReference>
<accession>A0A2K9LPZ0</accession>
<dbReference type="Pfam" id="PF07963">
    <property type="entry name" value="N_methyl"/>
    <property type="match status" value="1"/>
</dbReference>
<dbReference type="Proteomes" id="UP000235116">
    <property type="component" value="Chromosome"/>
</dbReference>
<dbReference type="InterPro" id="IPR045584">
    <property type="entry name" value="Pilin-like"/>
</dbReference>